<dbReference type="Proteomes" id="UP001150217">
    <property type="component" value="Unassembled WGS sequence"/>
</dbReference>
<evidence type="ECO:0000313" key="2">
    <source>
        <dbReference type="EMBL" id="KAJ4475832.1"/>
    </source>
</evidence>
<accession>A0ABQ8V5P6</accession>
<protein>
    <submittedName>
        <fullName evidence="2">Uncharacterized protein</fullName>
    </submittedName>
</protein>
<feature type="compositionally biased region" description="Low complexity" evidence="1">
    <location>
        <begin position="739"/>
        <end position="759"/>
    </location>
</feature>
<feature type="compositionally biased region" description="Polar residues" evidence="1">
    <location>
        <begin position="153"/>
        <end position="163"/>
    </location>
</feature>
<feature type="compositionally biased region" description="Polar residues" evidence="1">
    <location>
        <begin position="728"/>
        <end position="738"/>
    </location>
</feature>
<evidence type="ECO:0000256" key="1">
    <source>
        <dbReference type="SAM" id="MobiDB-lite"/>
    </source>
</evidence>
<feature type="region of interest" description="Disordered" evidence="1">
    <location>
        <begin position="76"/>
        <end position="136"/>
    </location>
</feature>
<evidence type="ECO:0000313" key="3">
    <source>
        <dbReference type="Proteomes" id="UP001150217"/>
    </source>
</evidence>
<feature type="compositionally biased region" description="Pro residues" evidence="1">
    <location>
        <begin position="101"/>
        <end position="112"/>
    </location>
</feature>
<feature type="region of interest" description="Disordered" evidence="1">
    <location>
        <begin position="708"/>
        <end position="759"/>
    </location>
</feature>
<sequence length="886" mass="97329">MSLAASTALSFDGEDVAMEDRAMAGRFDFGQFRGQKESRGGVVEGGNGDLVVSIRDAVSSVLGDFNLSQFDLVYPESEPEPATEDADDEPDFDDFDLVYPETPPASPPPPLAPVVSEAPLHSEESAEPPVSQPEPIQPRLLIRLPSRKAVQSPIKQPPTNNRPASPKPAVFTTPSSPQNLFVSTPLPPTNTLAAHQLSQKLQADIRPPRVPQITSLRLCSNTGCNGVVRVDSTRRRCMGCIMRGWTSGNYVPPAESVKKPAQIVQTRKSSKKRVSWFDGYGKDERESQDAMDVDEDEEVQAVSKETDKDALGADVLIRGWDSDLTESDEDDPNLLDFMLANGADLSADCNAALSSGYSSISCTIKHCRNFLPLNYTWKCCPTCRKHRREYQRKRLGCDIKKDKYQGDQSTSVSSSGSASIPLKKVRSKNQLGSYALHDPAGLVTAGARICTIRGCKHIVPNKVEYEFKLCFPCRIRSARSARIRQARAEKLKAVSSLVTEVEVPVEKAFPLVDVPPPQNPLRAAVGRCASMDCGMKLEPSKLKSLQSKAKNRLNVADMEILASLSSPVPGATDDLGETENVEADDTETLCDQCTWRRLPPDVRRSRKAEVHRRVRIVLDSEHDSNKLHTDGGDSSQLKPCIRTNVPVIKLPHRPIPPPKPRNPTPYPEYQSIAHLICDLQGLFKSFIQAQGFYLAFSLTRKQNSTALTGHTNKASEPPHVLNSEADFSDTTNSTNAIHSSNSFNSSKFSNNPSSSSASKLNPIIPRTMSKFAFDGEFSIVAPDFELLDRRDEVNEFVTSAMHQIEQVASVKFLPSSRSCVVAYGGLITRFACRGMVPMILPPEVTPTMAVPLMSDMFGELEVVVLPVDSHRCFPGQRTVVRFRLVG</sequence>
<dbReference type="EMBL" id="JANVFT010000073">
    <property type="protein sequence ID" value="KAJ4475832.1"/>
    <property type="molecule type" value="Genomic_DNA"/>
</dbReference>
<proteinExistence type="predicted"/>
<organism evidence="2 3">
    <name type="scientific">Lentinula lateritia</name>
    <dbReference type="NCBI Taxonomy" id="40482"/>
    <lineage>
        <taxon>Eukaryota</taxon>
        <taxon>Fungi</taxon>
        <taxon>Dikarya</taxon>
        <taxon>Basidiomycota</taxon>
        <taxon>Agaricomycotina</taxon>
        <taxon>Agaricomycetes</taxon>
        <taxon>Agaricomycetidae</taxon>
        <taxon>Agaricales</taxon>
        <taxon>Marasmiineae</taxon>
        <taxon>Omphalotaceae</taxon>
        <taxon>Lentinula</taxon>
    </lineage>
</organism>
<comment type="caution">
    <text evidence="2">The sequence shown here is derived from an EMBL/GenBank/DDBJ whole genome shotgun (WGS) entry which is preliminary data.</text>
</comment>
<feature type="compositionally biased region" description="Acidic residues" evidence="1">
    <location>
        <begin position="77"/>
        <end position="96"/>
    </location>
</feature>
<feature type="region of interest" description="Disordered" evidence="1">
    <location>
        <begin position="149"/>
        <end position="175"/>
    </location>
</feature>
<gene>
    <name evidence="2" type="ORF">C8R41DRAFT_846787</name>
</gene>
<keyword evidence="3" id="KW-1185">Reference proteome</keyword>
<name>A0ABQ8V5P6_9AGAR</name>
<reference evidence="2" key="1">
    <citation type="submission" date="2022-08" db="EMBL/GenBank/DDBJ databases">
        <title>A Global Phylogenomic Analysis of the Shiitake Genus Lentinula.</title>
        <authorList>
            <consortium name="DOE Joint Genome Institute"/>
            <person name="Sierra-Patev S."/>
            <person name="Min B."/>
            <person name="Naranjo-Ortiz M."/>
            <person name="Looney B."/>
            <person name="Konkel Z."/>
            <person name="Slot J.C."/>
            <person name="Sakamoto Y."/>
            <person name="Steenwyk J.L."/>
            <person name="Rokas A."/>
            <person name="Carro J."/>
            <person name="Camarero S."/>
            <person name="Ferreira P."/>
            <person name="Molpeceres G."/>
            <person name="Ruiz-Duenas F.J."/>
            <person name="Serrano A."/>
            <person name="Henrissat B."/>
            <person name="Drula E."/>
            <person name="Hughes K.W."/>
            <person name="Mata J.L."/>
            <person name="Ishikawa N.K."/>
            <person name="Vargas-Isla R."/>
            <person name="Ushijima S."/>
            <person name="Smith C.A."/>
            <person name="Ahrendt S."/>
            <person name="Andreopoulos W."/>
            <person name="He G."/>
            <person name="Labutti K."/>
            <person name="Lipzen A."/>
            <person name="Ng V."/>
            <person name="Riley R."/>
            <person name="Sandor L."/>
            <person name="Barry K."/>
            <person name="Martinez A.T."/>
            <person name="Xiao Y."/>
            <person name="Gibbons J.G."/>
            <person name="Terashima K."/>
            <person name="Grigoriev I.V."/>
            <person name="Hibbett D.S."/>
        </authorList>
    </citation>
    <scope>NUCLEOTIDE SEQUENCE</scope>
    <source>
        <strain evidence="2">RHP3577 ss4</strain>
    </source>
</reference>